<dbReference type="InterPro" id="IPR023198">
    <property type="entry name" value="PGP-like_dom2"/>
</dbReference>
<name>A0A0G3H7P6_9CORY</name>
<evidence type="ECO:0000313" key="2">
    <source>
        <dbReference type="Proteomes" id="UP000035540"/>
    </source>
</evidence>
<keyword evidence="2" id="KW-1185">Reference proteome</keyword>
<dbReference type="InterPro" id="IPR006439">
    <property type="entry name" value="HAD-SF_hydro_IA"/>
</dbReference>
<accession>A0A0G3H7P6</accession>
<dbReference type="PATRIC" id="fig|136857.5.peg.1992"/>
<dbReference type="Proteomes" id="UP000035540">
    <property type="component" value="Chromosome"/>
</dbReference>
<dbReference type="PANTHER" id="PTHR43434:SF19">
    <property type="entry name" value="PHOSPHONOACETALDEHYDE HYDROLASE"/>
    <property type="match status" value="1"/>
</dbReference>
<dbReference type="Gene3D" id="3.40.50.1000">
    <property type="entry name" value="HAD superfamily/HAD-like"/>
    <property type="match status" value="1"/>
</dbReference>
<dbReference type="KEGG" id="cted:CTEST_10030"/>
<evidence type="ECO:0000313" key="1">
    <source>
        <dbReference type="EMBL" id="AKK09431.1"/>
    </source>
</evidence>
<dbReference type="InterPro" id="IPR036412">
    <property type="entry name" value="HAD-like_sf"/>
</dbReference>
<dbReference type="InterPro" id="IPR041492">
    <property type="entry name" value="HAD_2"/>
</dbReference>
<dbReference type="SFLD" id="SFLDG01129">
    <property type="entry name" value="C1.5:_HAD__Beta-PGM__Phosphata"/>
    <property type="match status" value="1"/>
</dbReference>
<gene>
    <name evidence="1" type="ORF">CTEST_10030</name>
</gene>
<reference evidence="1 2" key="1">
    <citation type="journal article" date="2015" name="Genome Announc.">
        <title>Complete Genome Sequence of the Type Strain Corynebacterium testudinoris DSM 44614, Recovered from Necrotic Lesions in the Mouth of a Tortoise.</title>
        <authorList>
            <person name="Ruckert C."/>
            <person name="Kriete M."/>
            <person name="Jaenicke S."/>
            <person name="Winkler A."/>
            <person name="Tauch A."/>
        </authorList>
    </citation>
    <scope>NUCLEOTIDE SEQUENCE [LARGE SCALE GENOMIC DNA]</scope>
    <source>
        <strain evidence="1 2">DSM 44614</strain>
    </source>
</reference>
<dbReference type="GO" id="GO:0005829">
    <property type="term" value="C:cytosol"/>
    <property type="evidence" value="ECO:0007669"/>
    <property type="project" value="TreeGrafter"/>
</dbReference>
<dbReference type="InterPro" id="IPR023214">
    <property type="entry name" value="HAD_sf"/>
</dbReference>
<reference evidence="2" key="2">
    <citation type="submission" date="2015-05" db="EMBL/GenBank/DDBJ databases">
        <title>Complete genome sequence of Corynebacterium testudinoris DSM 44614, recovered from necrotic lesions in the mouth of a tortoise.</title>
        <authorList>
            <person name="Ruckert C."/>
            <person name="Albersmeier A."/>
            <person name="Winkler A."/>
            <person name="Tauch A."/>
        </authorList>
    </citation>
    <scope>NUCLEOTIDE SEQUENCE [LARGE SCALE GENOMIC DNA]</scope>
    <source>
        <strain evidence="2">DSM 44614</strain>
    </source>
</reference>
<dbReference type="Pfam" id="PF13419">
    <property type="entry name" value="HAD_2"/>
    <property type="match status" value="1"/>
</dbReference>
<dbReference type="InterPro" id="IPR050155">
    <property type="entry name" value="HAD-like_hydrolase_sf"/>
</dbReference>
<dbReference type="RefSeq" id="WP_047253605.1">
    <property type="nucleotide sequence ID" value="NZ_CP011545.1"/>
</dbReference>
<dbReference type="GO" id="GO:0008967">
    <property type="term" value="F:phosphoglycolate phosphatase activity"/>
    <property type="evidence" value="ECO:0007669"/>
    <property type="project" value="TreeGrafter"/>
</dbReference>
<proteinExistence type="predicted"/>
<organism evidence="1 2">
    <name type="scientific">Corynebacterium testudinoris</name>
    <dbReference type="NCBI Taxonomy" id="136857"/>
    <lineage>
        <taxon>Bacteria</taxon>
        <taxon>Bacillati</taxon>
        <taxon>Actinomycetota</taxon>
        <taxon>Actinomycetes</taxon>
        <taxon>Mycobacteriales</taxon>
        <taxon>Corynebacteriaceae</taxon>
        <taxon>Corynebacterium</taxon>
    </lineage>
</organism>
<dbReference type="Gene3D" id="1.10.150.240">
    <property type="entry name" value="Putative phosphatase, domain 2"/>
    <property type="match status" value="1"/>
</dbReference>
<dbReference type="PANTHER" id="PTHR43434">
    <property type="entry name" value="PHOSPHOGLYCOLATE PHOSPHATASE"/>
    <property type="match status" value="1"/>
</dbReference>
<dbReference type="SUPFAM" id="SSF56784">
    <property type="entry name" value="HAD-like"/>
    <property type="match status" value="1"/>
</dbReference>
<dbReference type="STRING" id="136857.CTEST_10030"/>
<dbReference type="GO" id="GO:0006281">
    <property type="term" value="P:DNA repair"/>
    <property type="evidence" value="ECO:0007669"/>
    <property type="project" value="TreeGrafter"/>
</dbReference>
<protein>
    <submittedName>
        <fullName evidence="1">Haloacid dehalogenase superfamily enzyme, subfamily IA</fullName>
    </submittedName>
</protein>
<dbReference type="SFLD" id="SFLDS00003">
    <property type="entry name" value="Haloacid_Dehalogenase"/>
    <property type="match status" value="1"/>
</dbReference>
<sequence length="219" mass="24133">MITTAIFDMAHTTIDDRDEVYRVLREATEMRGANYTDEQFRAHMGTEKKWAIAQLLQVGGIEPTDELVEESWQWFMAELRRTYTENPPVALPGVEDMFATLRDRGIRIGLTTGFSREIVDLILGTMNLNVDATAAGDEVEAGRPEPFLIGKVMADLGVTDPAEVISLGDTSADIMSAQRAGVRSVGVLTGHLGREEFAELNADHVLNTAAELPQLLEEI</sequence>
<dbReference type="OrthoDB" id="5504491at2"/>
<dbReference type="AlphaFoldDB" id="A0A0G3H7P6"/>
<dbReference type="EMBL" id="CP011545">
    <property type="protein sequence ID" value="AKK09431.1"/>
    <property type="molecule type" value="Genomic_DNA"/>
</dbReference>
<dbReference type="NCBIfam" id="TIGR01549">
    <property type="entry name" value="HAD-SF-IA-v1"/>
    <property type="match status" value="1"/>
</dbReference>